<reference evidence="2" key="1">
    <citation type="submission" date="2021-11" db="EMBL/GenBank/DDBJ databases">
        <title>Vibrio ZSDE26 sp. nov. and Vibrio ZSDZ34 sp. nov., isolated from coastal seawater in Qingdao.</title>
        <authorList>
            <person name="Zhang P."/>
        </authorList>
    </citation>
    <scope>NUCLEOTIDE SEQUENCE</scope>
    <source>
        <strain evidence="2">ZSDZ34</strain>
    </source>
</reference>
<accession>A0A9X2AX60</accession>
<dbReference type="GO" id="GO:0016779">
    <property type="term" value="F:nucleotidyltransferase activity"/>
    <property type="evidence" value="ECO:0007669"/>
    <property type="project" value="InterPro"/>
</dbReference>
<dbReference type="EMBL" id="JAJNNZ010000001">
    <property type="protein sequence ID" value="MCJ2375313.1"/>
    <property type="molecule type" value="Genomic_DNA"/>
</dbReference>
<protein>
    <submittedName>
        <fullName evidence="2">Nucleotidyltransferase domain-containing protein</fullName>
    </submittedName>
</protein>
<evidence type="ECO:0000313" key="2">
    <source>
        <dbReference type="EMBL" id="MCJ2375313.1"/>
    </source>
</evidence>
<organism evidence="2 3">
    <name type="scientific">Vibrio gelatinilyticus</name>
    <dbReference type="NCBI Taxonomy" id="2893468"/>
    <lineage>
        <taxon>Bacteria</taxon>
        <taxon>Pseudomonadati</taxon>
        <taxon>Pseudomonadota</taxon>
        <taxon>Gammaproteobacteria</taxon>
        <taxon>Vibrionales</taxon>
        <taxon>Vibrionaceae</taxon>
        <taxon>Vibrio</taxon>
    </lineage>
</organism>
<feature type="domain" description="Polymerase nucleotidyl transferase" evidence="1">
    <location>
        <begin position="34"/>
        <end position="70"/>
    </location>
</feature>
<dbReference type="Proteomes" id="UP001139488">
    <property type="component" value="Unassembled WGS sequence"/>
</dbReference>
<proteinExistence type="predicted"/>
<dbReference type="Gene3D" id="3.30.460.10">
    <property type="entry name" value="Beta Polymerase, domain 2"/>
    <property type="match status" value="1"/>
</dbReference>
<dbReference type="InterPro" id="IPR002934">
    <property type="entry name" value="Polymerase_NTP_transf_dom"/>
</dbReference>
<dbReference type="CDD" id="cd05403">
    <property type="entry name" value="NT_KNTase_like"/>
    <property type="match status" value="1"/>
</dbReference>
<dbReference type="Pfam" id="PF01909">
    <property type="entry name" value="NTP_transf_2"/>
    <property type="match status" value="1"/>
</dbReference>
<dbReference type="RefSeq" id="WP_244354190.1">
    <property type="nucleotide sequence ID" value="NZ_JAJNNZ010000001.1"/>
</dbReference>
<sequence>MTNPQSLAFIQQTEFQPVVEDLLSCLRNQLGTNLHSIYIYGSVAKGTAIIGQSNLDVVVVSKQDFSTQKQSLFNSINWRFQREFPQVNGVSIRTALVEDITCLDAIFTWGFLLKQCCTCVYGDDLSECFGEYVPSWEIAKHWNNDTETWLKHYRMVVAKAQDLDTQVTAQQTIAKKLLRASYSLVLHKSKRWLDCPRECGEQFVKYYPEQAKYIERLNILLGQRAIAKRSVVGLLDFYGEWLAEEYKKTEFKIG</sequence>
<gene>
    <name evidence="2" type="ORF">LNL84_00535</name>
</gene>
<dbReference type="SUPFAM" id="SSF81301">
    <property type="entry name" value="Nucleotidyltransferase"/>
    <property type="match status" value="1"/>
</dbReference>
<name>A0A9X2AX60_9VIBR</name>
<dbReference type="AlphaFoldDB" id="A0A9X2AX60"/>
<keyword evidence="3" id="KW-1185">Reference proteome</keyword>
<evidence type="ECO:0000313" key="3">
    <source>
        <dbReference type="Proteomes" id="UP001139488"/>
    </source>
</evidence>
<dbReference type="InterPro" id="IPR043519">
    <property type="entry name" value="NT_sf"/>
</dbReference>
<evidence type="ECO:0000259" key="1">
    <source>
        <dbReference type="Pfam" id="PF01909"/>
    </source>
</evidence>
<comment type="caution">
    <text evidence="2">The sequence shown here is derived from an EMBL/GenBank/DDBJ whole genome shotgun (WGS) entry which is preliminary data.</text>
</comment>